<evidence type="ECO:0000256" key="4">
    <source>
        <dbReference type="ARBA" id="ARBA00023242"/>
    </source>
</evidence>
<dbReference type="AlphaFoldDB" id="A0AAN9TV46"/>
<evidence type="ECO:0000256" key="2">
    <source>
        <dbReference type="ARBA" id="ARBA00010782"/>
    </source>
</evidence>
<dbReference type="PANTHER" id="PTHR12728:SF0">
    <property type="entry name" value="RIBOSOME PRODUCTION FACTOR 2 HOMOLOG"/>
    <property type="match status" value="1"/>
</dbReference>
<keyword evidence="10" id="KW-1185">Reference proteome</keyword>
<dbReference type="GO" id="GO:0019843">
    <property type="term" value="F:rRNA binding"/>
    <property type="evidence" value="ECO:0007669"/>
    <property type="project" value="UniProtKB-UniRule"/>
</dbReference>
<gene>
    <name evidence="9" type="ORF">V9T40_007325</name>
</gene>
<dbReference type="InterPro" id="IPR039770">
    <property type="entry name" value="Rpf2"/>
</dbReference>
<comment type="similarity">
    <text evidence="2 6">Belongs to the RPF2 family.</text>
</comment>
<organism evidence="9 10">
    <name type="scientific">Parthenolecanium corni</name>
    <dbReference type="NCBI Taxonomy" id="536013"/>
    <lineage>
        <taxon>Eukaryota</taxon>
        <taxon>Metazoa</taxon>
        <taxon>Ecdysozoa</taxon>
        <taxon>Arthropoda</taxon>
        <taxon>Hexapoda</taxon>
        <taxon>Insecta</taxon>
        <taxon>Pterygota</taxon>
        <taxon>Neoptera</taxon>
        <taxon>Paraneoptera</taxon>
        <taxon>Hemiptera</taxon>
        <taxon>Sternorrhyncha</taxon>
        <taxon>Coccoidea</taxon>
        <taxon>Coccidae</taxon>
        <taxon>Parthenolecanium</taxon>
    </lineage>
</organism>
<proteinExistence type="inferred from homology"/>
<sequence length="297" mass="34294">MGVIQRVVKPTTHRTKRILKNKQPKIIENTKKTIFLRGWKTHETVSNFCTDICNLKKPHSISLSKKHEILPFEDLGPIEKLCNKYDVSMFVFSSHNKKRPDNLVIGRLFDHHVLDAFEFGVESFKSMLEFKSWTPSVGIKPALVFMGEDFDTVHSLNRMKSLFIDLFHQNETELVHLNNVEYVVTFAVVENKVLIRTYRIVMKNVGEKSPRVELESIGPCADLTIRRQILASDDLFKKACSKPKIKGKKIKNVRRDAFGSKLGRVHMTPQDVNKLQTRKMKGLKKPKKDAKKKKNPE</sequence>
<evidence type="ECO:0000256" key="6">
    <source>
        <dbReference type="RuleBase" id="RU367086"/>
    </source>
</evidence>
<dbReference type="Proteomes" id="UP001367676">
    <property type="component" value="Unassembled WGS sequence"/>
</dbReference>
<evidence type="ECO:0000256" key="5">
    <source>
        <dbReference type="ARBA" id="ARBA00030889"/>
    </source>
</evidence>
<feature type="region of interest" description="Disordered" evidence="7">
    <location>
        <begin position="265"/>
        <end position="297"/>
    </location>
</feature>
<dbReference type="PROSITE" id="PS50833">
    <property type="entry name" value="BRIX"/>
    <property type="match status" value="1"/>
</dbReference>
<comment type="caution">
    <text evidence="9">The sequence shown here is derived from an EMBL/GenBank/DDBJ whole genome shotgun (WGS) entry which is preliminary data.</text>
</comment>
<dbReference type="GO" id="GO:0005730">
    <property type="term" value="C:nucleolus"/>
    <property type="evidence" value="ECO:0007669"/>
    <property type="project" value="UniProtKB-SubCell"/>
</dbReference>
<evidence type="ECO:0000259" key="8">
    <source>
        <dbReference type="PROSITE" id="PS50833"/>
    </source>
</evidence>
<evidence type="ECO:0000256" key="3">
    <source>
        <dbReference type="ARBA" id="ARBA00020387"/>
    </source>
</evidence>
<dbReference type="Pfam" id="PF04427">
    <property type="entry name" value="Brix"/>
    <property type="match status" value="1"/>
</dbReference>
<evidence type="ECO:0000256" key="7">
    <source>
        <dbReference type="SAM" id="MobiDB-lite"/>
    </source>
</evidence>
<dbReference type="SMART" id="SM00879">
    <property type="entry name" value="Brix"/>
    <property type="match status" value="1"/>
</dbReference>
<dbReference type="InterPro" id="IPR007109">
    <property type="entry name" value="Brix"/>
</dbReference>
<protein>
    <recommendedName>
        <fullName evidence="3 6">Ribosome production factor 2 homolog</fullName>
    </recommendedName>
    <alternativeName>
        <fullName evidence="5 6">Ribosome biogenesis protein RPF2 homolog</fullName>
    </alternativeName>
</protein>
<evidence type="ECO:0000256" key="1">
    <source>
        <dbReference type="ARBA" id="ARBA00004604"/>
    </source>
</evidence>
<feature type="compositionally biased region" description="Basic residues" evidence="7">
    <location>
        <begin position="276"/>
        <end position="297"/>
    </location>
</feature>
<feature type="domain" description="Brix" evidence="8">
    <location>
        <begin position="31"/>
        <end position="234"/>
    </location>
</feature>
<comment type="subcellular location">
    <subcellularLocation>
        <location evidence="1 6">Nucleus</location>
        <location evidence="1 6">Nucleolus</location>
    </subcellularLocation>
</comment>
<dbReference type="GO" id="GO:0000463">
    <property type="term" value="P:maturation of LSU-rRNA from tricistronic rRNA transcript (SSU-rRNA, 5.8S rRNA, LSU-rRNA)"/>
    <property type="evidence" value="ECO:0007669"/>
    <property type="project" value="TreeGrafter"/>
</dbReference>
<dbReference type="GO" id="GO:0000027">
    <property type="term" value="P:ribosomal large subunit assembly"/>
    <property type="evidence" value="ECO:0007669"/>
    <property type="project" value="InterPro"/>
</dbReference>
<reference evidence="9 10" key="1">
    <citation type="submission" date="2024-03" db="EMBL/GenBank/DDBJ databases">
        <title>Adaptation during the transition from Ophiocordyceps entomopathogen to insect associate is accompanied by gene loss and intensified selection.</title>
        <authorList>
            <person name="Ward C.M."/>
            <person name="Onetto C.A."/>
            <person name="Borneman A.R."/>
        </authorList>
    </citation>
    <scope>NUCLEOTIDE SEQUENCE [LARGE SCALE GENOMIC DNA]</scope>
    <source>
        <strain evidence="9">AWRI1</strain>
        <tissue evidence="9">Single Adult Female</tissue>
    </source>
</reference>
<evidence type="ECO:0000313" key="10">
    <source>
        <dbReference type="Proteomes" id="UP001367676"/>
    </source>
</evidence>
<dbReference type="EMBL" id="JBBCAQ010000002">
    <property type="protein sequence ID" value="KAK7605467.1"/>
    <property type="molecule type" value="Genomic_DNA"/>
</dbReference>
<dbReference type="PANTHER" id="PTHR12728">
    <property type="entry name" value="BRIX DOMAIN CONTAINING PROTEIN"/>
    <property type="match status" value="1"/>
</dbReference>
<name>A0AAN9TV46_9HEMI</name>
<keyword evidence="4 6" id="KW-0539">Nucleus</keyword>
<accession>A0AAN9TV46</accession>
<evidence type="ECO:0000313" key="9">
    <source>
        <dbReference type="EMBL" id="KAK7605467.1"/>
    </source>
</evidence>